<protein>
    <submittedName>
        <fullName evidence="1">Uncharacterized protein</fullName>
    </submittedName>
</protein>
<proteinExistence type="predicted"/>
<reference evidence="1 2" key="1">
    <citation type="submission" date="2018-02" db="EMBL/GenBank/DDBJ databases">
        <title>Comparative genomes isolates from brazilian mangrove.</title>
        <authorList>
            <person name="Araujo J.E."/>
            <person name="Taketani R.G."/>
            <person name="Silva M.C.P."/>
            <person name="Loureco M.V."/>
            <person name="Andreote F.D."/>
        </authorList>
    </citation>
    <scope>NUCLEOTIDE SEQUENCE [LARGE SCALE GENOMIC DNA]</scope>
    <source>
        <strain evidence="1 2">Nap-Phe MGV</strain>
    </source>
</reference>
<organism evidence="1 2">
    <name type="scientific">Blastopirellula marina</name>
    <dbReference type="NCBI Taxonomy" id="124"/>
    <lineage>
        <taxon>Bacteria</taxon>
        <taxon>Pseudomonadati</taxon>
        <taxon>Planctomycetota</taxon>
        <taxon>Planctomycetia</taxon>
        <taxon>Pirellulales</taxon>
        <taxon>Pirellulaceae</taxon>
        <taxon>Blastopirellula</taxon>
    </lineage>
</organism>
<evidence type="ECO:0000313" key="1">
    <source>
        <dbReference type="EMBL" id="PQO43735.1"/>
    </source>
</evidence>
<dbReference type="RefSeq" id="WP_105338020.1">
    <property type="nucleotide sequence ID" value="NZ_PUHZ01000023.1"/>
</dbReference>
<dbReference type="EMBL" id="PUHZ01000023">
    <property type="protein sequence ID" value="PQO43735.1"/>
    <property type="molecule type" value="Genomic_DNA"/>
</dbReference>
<accession>A0A2S8GGZ3</accession>
<dbReference type="Proteomes" id="UP000237819">
    <property type="component" value="Unassembled WGS sequence"/>
</dbReference>
<name>A0A2S8GGZ3_9BACT</name>
<evidence type="ECO:0000313" key="2">
    <source>
        <dbReference type="Proteomes" id="UP000237819"/>
    </source>
</evidence>
<dbReference type="OrthoDB" id="280448at2"/>
<gene>
    <name evidence="1" type="ORF">C5Y93_24185</name>
</gene>
<sequence length="133" mass="15153">MSEPTRLVRDDEFEEMGAAYQCLQIEILDAALQEQGIADQTVRRNVCESFLRSLGILHDQGWLKPDPDAEPVYPLLCFSRRFLNMDTPIEELGEVFAPSESFSFAEYASGNVYHVFEEDPDDKVETGVVEEEE</sequence>
<comment type="caution">
    <text evidence="1">The sequence shown here is derived from an EMBL/GenBank/DDBJ whole genome shotgun (WGS) entry which is preliminary data.</text>
</comment>
<dbReference type="AlphaFoldDB" id="A0A2S8GGZ3"/>